<comment type="caution">
    <text evidence="5">The sequence shown here is derived from an EMBL/GenBank/DDBJ whole genome shotgun (WGS) entry which is preliminary data.</text>
</comment>
<sequence length="175" mass="19773">MPPNADTNSSGRKIRLAPATESDVGLILWFIKQLALYEKAPDQVTATEDLLRQNLFGPRPYAEVLLAHVTDDSGHEHPAGFALYFHNFSTWVGRPGLYLEDLFVCAEYRGLGVGRMLLERLARVARERECGRMEWVVLDWNQPARGFYASLGAKEMTEWIICRADGRALEEMAAM</sequence>
<dbReference type="PROSITE" id="PS51186">
    <property type="entry name" value="GNAT"/>
    <property type="match status" value="1"/>
</dbReference>
<keyword evidence="3" id="KW-0012">Acyltransferase</keyword>
<evidence type="ECO:0000259" key="4">
    <source>
        <dbReference type="PROSITE" id="PS51186"/>
    </source>
</evidence>
<gene>
    <name evidence="5" type="primary">ats1</name>
    <name evidence="5" type="ORF">GGI15_002881</name>
</gene>
<dbReference type="GO" id="GO:0008080">
    <property type="term" value="F:N-acetyltransferase activity"/>
    <property type="evidence" value="ECO:0007669"/>
    <property type="project" value="UniProtKB-ARBA"/>
</dbReference>
<dbReference type="InterPro" id="IPR000182">
    <property type="entry name" value="GNAT_dom"/>
</dbReference>
<dbReference type="PANTHER" id="PTHR10545">
    <property type="entry name" value="DIAMINE N-ACETYLTRANSFERASE"/>
    <property type="match status" value="1"/>
</dbReference>
<organism evidence="5 6">
    <name type="scientific">Coemansia interrupta</name>
    <dbReference type="NCBI Taxonomy" id="1126814"/>
    <lineage>
        <taxon>Eukaryota</taxon>
        <taxon>Fungi</taxon>
        <taxon>Fungi incertae sedis</taxon>
        <taxon>Zoopagomycota</taxon>
        <taxon>Kickxellomycotina</taxon>
        <taxon>Kickxellomycetes</taxon>
        <taxon>Kickxellales</taxon>
        <taxon>Kickxellaceae</taxon>
        <taxon>Coemansia</taxon>
    </lineage>
</organism>
<accession>A0A9W8HBG6</accession>
<dbReference type="OrthoDB" id="7305308at2759"/>
<dbReference type="SUPFAM" id="SSF55729">
    <property type="entry name" value="Acyl-CoA N-acyltransferases (Nat)"/>
    <property type="match status" value="1"/>
</dbReference>
<evidence type="ECO:0000313" key="5">
    <source>
        <dbReference type="EMBL" id="KAJ2782544.1"/>
    </source>
</evidence>
<keyword evidence="6" id="KW-1185">Reference proteome</keyword>
<dbReference type="InterPro" id="IPR051016">
    <property type="entry name" value="Diverse_Substrate_AcTransf"/>
</dbReference>
<evidence type="ECO:0000256" key="2">
    <source>
        <dbReference type="ARBA" id="ARBA00022679"/>
    </source>
</evidence>
<dbReference type="InterPro" id="IPR016181">
    <property type="entry name" value="Acyl_CoA_acyltransferase"/>
</dbReference>
<dbReference type="Gene3D" id="3.40.630.30">
    <property type="match status" value="1"/>
</dbReference>
<proteinExistence type="inferred from homology"/>
<dbReference type="EMBL" id="JANBUM010000172">
    <property type="protein sequence ID" value="KAJ2782544.1"/>
    <property type="molecule type" value="Genomic_DNA"/>
</dbReference>
<protein>
    <submittedName>
        <fullName evidence="5">Acetyltransferase</fullName>
    </submittedName>
</protein>
<evidence type="ECO:0000313" key="6">
    <source>
        <dbReference type="Proteomes" id="UP001140172"/>
    </source>
</evidence>
<evidence type="ECO:0000256" key="3">
    <source>
        <dbReference type="ARBA" id="ARBA00023315"/>
    </source>
</evidence>
<dbReference type="AlphaFoldDB" id="A0A9W8HBG6"/>
<keyword evidence="2" id="KW-0808">Transferase</keyword>
<reference evidence="5" key="1">
    <citation type="submission" date="2022-07" db="EMBL/GenBank/DDBJ databases">
        <title>Phylogenomic reconstructions and comparative analyses of Kickxellomycotina fungi.</title>
        <authorList>
            <person name="Reynolds N.K."/>
            <person name="Stajich J.E."/>
            <person name="Barry K."/>
            <person name="Grigoriev I.V."/>
            <person name="Crous P."/>
            <person name="Smith M.E."/>
        </authorList>
    </citation>
    <scope>NUCLEOTIDE SEQUENCE</scope>
    <source>
        <strain evidence="5">BCRC 34489</strain>
    </source>
</reference>
<name>A0A9W8HBG6_9FUNG</name>
<dbReference type="CDD" id="cd04301">
    <property type="entry name" value="NAT_SF"/>
    <property type="match status" value="1"/>
</dbReference>
<comment type="similarity">
    <text evidence="1">Belongs to the acetyltransferase family.</text>
</comment>
<feature type="domain" description="N-acetyltransferase" evidence="4">
    <location>
        <begin position="14"/>
        <end position="175"/>
    </location>
</feature>
<dbReference type="Pfam" id="PF00583">
    <property type="entry name" value="Acetyltransf_1"/>
    <property type="match status" value="1"/>
</dbReference>
<evidence type="ECO:0000256" key="1">
    <source>
        <dbReference type="ARBA" id="ARBA00008694"/>
    </source>
</evidence>
<dbReference type="FunFam" id="3.40.630.30:FF:000064">
    <property type="entry name" value="GNAT family acetyltransferase"/>
    <property type="match status" value="1"/>
</dbReference>
<dbReference type="Proteomes" id="UP001140172">
    <property type="component" value="Unassembled WGS sequence"/>
</dbReference>
<dbReference type="PANTHER" id="PTHR10545:SF29">
    <property type="entry name" value="GH14572P-RELATED"/>
    <property type="match status" value="1"/>
</dbReference>